<dbReference type="EMBL" id="AP023423">
    <property type="protein sequence ID" value="BCK87332.1"/>
    <property type="molecule type" value="Genomic_DNA"/>
</dbReference>
<evidence type="ECO:0000313" key="1">
    <source>
        <dbReference type="EMBL" id="BCK87332.1"/>
    </source>
</evidence>
<evidence type="ECO:0000313" key="2">
    <source>
        <dbReference type="Proteomes" id="UP001320326"/>
    </source>
</evidence>
<reference evidence="1 2" key="1">
    <citation type="journal article" date="2022" name="Int. J. Syst. Evol. Microbiol.">
        <title>&lt;i&gt;Sideroxyarcus emersonii&lt;/i&gt; gen. nov. sp. nov., a neutrophilic, microaerobic iron- and thiosulfate-oxidizing bacterium isolated from iron-rich wetland sediment.</title>
        <authorList>
            <person name="Kato S."/>
            <person name="Itoh T."/>
            <person name="Iino T."/>
            <person name="Ohkuma M."/>
        </authorList>
    </citation>
    <scope>NUCLEOTIDE SEQUENCE [LARGE SCALE GENOMIC DNA]</scope>
    <source>
        <strain evidence="1 2">MIZ01</strain>
    </source>
</reference>
<dbReference type="KEGG" id="seme:MIZ01_1104"/>
<dbReference type="Gene3D" id="3.30.70.120">
    <property type="match status" value="1"/>
</dbReference>
<name>A0AAN1XA19_9PROT</name>
<dbReference type="InterPro" id="IPR015867">
    <property type="entry name" value="N-reg_PII/ATP_PRibTrfase_C"/>
</dbReference>
<dbReference type="Proteomes" id="UP001320326">
    <property type="component" value="Chromosome"/>
</dbReference>
<gene>
    <name evidence="1" type="ORF">MIZ01_1104</name>
</gene>
<organism evidence="1 2">
    <name type="scientific">Sideroxyarcus emersonii</name>
    <dbReference type="NCBI Taxonomy" id="2764705"/>
    <lineage>
        <taxon>Bacteria</taxon>
        <taxon>Pseudomonadati</taxon>
        <taxon>Pseudomonadota</taxon>
        <taxon>Betaproteobacteria</taxon>
        <taxon>Nitrosomonadales</taxon>
        <taxon>Gallionellaceae</taxon>
        <taxon>Sideroxyarcus</taxon>
    </lineage>
</organism>
<protein>
    <recommendedName>
        <fullName evidence="3">DUF3240 domain-containing protein</fullName>
    </recommendedName>
</protein>
<evidence type="ECO:0008006" key="3">
    <source>
        <dbReference type="Google" id="ProtNLM"/>
    </source>
</evidence>
<dbReference type="Pfam" id="PF11582">
    <property type="entry name" value="DUF3240"/>
    <property type="match status" value="1"/>
</dbReference>
<proteinExistence type="predicted"/>
<dbReference type="InterPro" id="IPR021634">
    <property type="entry name" value="DUF3240"/>
</dbReference>
<keyword evidence="2" id="KW-1185">Reference proteome</keyword>
<sequence length="103" mass="11908">MREMNCCLTLVSHRTMEERLVSHLLEHPEWVHGFVMHQAEGGSQKEKLPSMIEQVRGRSQRVVFQAVMDLADARALVAHLKQIESNPEIAYWITPVIEFGRLE</sequence>
<accession>A0AAN1XA19</accession>
<dbReference type="AlphaFoldDB" id="A0AAN1XA19"/>
<dbReference type="RefSeq" id="WP_237248452.1">
    <property type="nucleotide sequence ID" value="NZ_AP023423.1"/>
</dbReference>